<dbReference type="PANTHER" id="PTHR21398">
    <property type="entry name" value="AGAP007094-PA"/>
    <property type="match status" value="1"/>
</dbReference>
<protein>
    <submittedName>
        <fullName evidence="2">Uncharacterized protein</fullName>
    </submittedName>
</protein>
<evidence type="ECO:0000313" key="2">
    <source>
        <dbReference type="EMBL" id="KAJ9592952.1"/>
    </source>
</evidence>
<dbReference type="AlphaFoldDB" id="A0AAD8A727"/>
<sequence length="168" mass="19762">MFKYWTKLLLVMAVFHIFLEVRSHRVKRTMIFVKGSKFFVRLNFKNQVFPNSVLLVYAAGYKLNFNLPDDVKTSPSHFHRRAIYENIESILDQNGINGRECILRFLCEAAQHMMPKNDLLKKIITIIFTVPAGKEHTVLPYYRNEDCRRSRRRMSNIFLSSDISTTSP</sequence>
<reference evidence="2" key="2">
    <citation type="submission" date="2023-05" db="EMBL/GenBank/DDBJ databases">
        <authorList>
            <person name="Fouks B."/>
        </authorList>
    </citation>
    <scope>NUCLEOTIDE SEQUENCE</scope>
    <source>
        <strain evidence="2">Stay&amp;Tobe</strain>
        <tissue evidence="2">Testes</tissue>
    </source>
</reference>
<comment type="caution">
    <text evidence="2">The sequence shown here is derived from an EMBL/GenBank/DDBJ whole genome shotgun (WGS) entry which is preliminary data.</text>
</comment>
<dbReference type="EMBL" id="JASPKZ010003795">
    <property type="protein sequence ID" value="KAJ9592952.1"/>
    <property type="molecule type" value="Genomic_DNA"/>
</dbReference>
<evidence type="ECO:0000313" key="3">
    <source>
        <dbReference type="Proteomes" id="UP001233999"/>
    </source>
</evidence>
<reference evidence="2" key="1">
    <citation type="journal article" date="2023" name="IScience">
        <title>Live-bearing cockroach genome reveals convergent evolutionary mechanisms linked to viviparity in insects and beyond.</title>
        <authorList>
            <person name="Fouks B."/>
            <person name="Harrison M.C."/>
            <person name="Mikhailova A.A."/>
            <person name="Marchal E."/>
            <person name="English S."/>
            <person name="Carruthers M."/>
            <person name="Jennings E.C."/>
            <person name="Chiamaka E.L."/>
            <person name="Frigard R.A."/>
            <person name="Pippel M."/>
            <person name="Attardo G.M."/>
            <person name="Benoit J.B."/>
            <person name="Bornberg-Bauer E."/>
            <person name="Tobe S.S."/>
        </authorList>
    </citation>
    <scope>NUCLEOTIDE SEQUENCE</scope>
    <source>
        <strain evidence="2">Stay&amp;Tobe</strain>
    </source>
</reference>
<dbReference type="Proteomes" id="UP001233999">
    <property type="component" value="Unassembled WGS sequence"/>
</dbReference>
<name>A0AAD8A727_DIPPU</name>
<keyword evidence="3" id="KW-1185">Reference proteome</keyword>
<feature type="chain" id="PRO_5041914795" evidence="1">
    <location>
        <begin position="24"/>
        <end position="168"/>
    </location>
</feature>
<dbReference type="PANTHER" id="PTHR21398:SF23">
    <property type="entry name" value="AGAP002978-PA"/>
    <property type="match status" value="1"/>
</dbReference>
<proteinExistence type="predicted"/>
<feature type="signal peptide" evidence="1">
    <location>
        <begin position="1"/>
        <end position="23"/>
    </location>
</feature>
<gene>
    <name evidence="2" type="ORF">L9F63_015376</name>
</gene>
<organism evidence="2 3">
    <name type="scientific">Diploptera punctata</name>
    <name type="common">Pacific beetle cockroach</name>
    <dbReference type="NCBI Taxonomy" id="6984"/>
    <lineage>
        <taxon>Eukaryota</taxon>
        <taxon>Metazoa</taxon>
        <taxon>Ecdysozoa</taxon>
        <taxon>Arthropoda</taxon>
        <taxon>Hexapoda</taxon>
        <taxon>Insecta</taxon>
        <taxon>Pterygota</taxon>
        <taxon>Neoptera</taxon>
        <taxon>Polyneoptera</taxon>
        <taxon>Dictyoptera</taxon>
        <taxon>Blattodea</taxon>
        <taxon>Blaberoidea</taxon>
        <taxon>Blaberidae</taxon>
        <taxon>Diplopterinae</taxon>
        <taxon>Diploptera</taxon>
    </lineage>
</organism>
<accession>A0AAD8A727</accession>
<keyword evidence="1" id="KW-0732">Signal</keyword>
<dbReference type="SMART" id="SM00718">
    <property type="entry name" value="DM4_12"/>
    <property type="match status" value="1"/>
</dbReference>
<evidence type="ECO:0000256" key="1">
    <source>
        <dbReference type="SAM" id="SignalP"/>
    </source>
</evidence>
<dbReference type="Pfam" id="PF07841">
    <property type="entry name" value="DM4_12"/>
    <property type="match status" value="1"/>
</dbReference>
<dbReference type="InterPro" id="IPR006631">
    <property type="entry name" value="DM4_12"/>
</dbReference>